<dbReference type="SUPFAM" id="SSF51658">
    <property type="entry name" value="Xylose isomerase-like"/>
    <property type="match status" value="1"/>
</dbReference>
<organism evidence="2 3">
    <name type="scientific">Paenibacillus flagellatus</name>
    <dbReference type="NCBI Taxonomy" id="2211139"/>
    <lineage>
        <taxon>Bacteria</taxon>
        <taxon>Bacillati</taxon>
        <taxon>Bacillota</taxon>
        <taxon>Bacilli</taxon>
        <taxon>Bacillales</taxon>
        <taxon>Paenibacillaceae</taxon>
        <taxon>Paenibacillus</taxon>
    </lineage>
</organism>
<dbReference type="InterPro" id="IPR050312">
    <property type="entry name" value="IolE/XylAMocC-like"/>
</dbReference>
<dbReference type="Gene3D" id="3.20.20.150">
    <property type="entry name" value="Divalent-metal-dependent TIM barrel enzymes"/>
    <property type="match status" value="1"/>
</dbReference>
<dbReference type="InterPro" id="IPR036237">
    <property type="entry name" value="Xyl_isomerase-like_sf"/>
</dbReference>
<dbReference type="OrthoDB" id="9815124at2"/>
<reference evidence="2 3" key="1">
    <citation type="submission" date="2018-05" db="EMBL/GenBank/DDBJ databases">
        <title>Paenibacillus flagellatus sp. nov., isolated from selenium mineral soil.</title>
        <authorList>
            <person name="Dai X."/>
        </authorList>
    </citation>
    <scope>NUCLEOTIDE SEQUENCE [LARGE SCALE GENOMIC DNA]</scope>
    <source>
        <strain evidence="2 3">DXL2</strain>
    </source>
</reference>
<dbReference type="Proteomes" id="UP000247476">
    <property type="component" value="Unassembled WGS sequence"/>
</dbReference>
<dbReference type="PANTHER" id="PTHR12110:SF41">
    <property type="entry name" value="INOSOSE DEHYDRATASE"/>
    <property type="match status" value="1"/>
</dbReference>
<name>A0A2V5KMH0_9BACL</name>
<accession>A0A2V5KMH0</accession>
<sequence length="289" mass="31511">MVLDRLGILTDEVYPDHFAKSLDWIAEQGLKHIEVRVVDGVNIANMSDEQVADVRRQVEARGLSVSAIASPLYKCALDPTRPVATGDVFGQAEESVEAHHEKLHRVIAIAKQLGARGIRIFSFWREREPERYFDDIVAHLKKAAAVAEREGVLLLQENEPACNGGFADEIGRIVRAVGSPAMKALWDPGNEAYGGRPAFPEGYEAIKDVLAHVHIKDAYVRPDGTSRCVPVGSGTVPFIAQLRALAEDGYDGLFTIETHFAPEGGTKAAGSRMTLDAFRVLVAEAFPAK</sequence>
<feature type="domain" description="Xylose isomerase-like TIM barrel" evidence="1">
    <location>
        <begin position="22"/>
        <end position="264"/>
    </location>
</feature>
<evidence type="ECO:0000259" key="1">
    <source>
        <dbReference type="Pfam" id="PF01261"/>
    </source>
</evidence>
<protein>
    <submittedName>
        <fullName evidence="2">Sugar phosphate isomerase/epimerase</fullName>
    </submittedName>
</protein>
<dbReference type="Pfam" id="PF01261">
    <property type="entry name" value="AP_endonuc_2"/>
    <property type="match status" value="1"/>
</dbReference>
<dbReference type="GO" id="GO:0016853">
    <property type="term" value="F:isomerase activity"/>
    <property type="evidence" value="ECO:0007669"/>
    <property type="project" value="UniProtKB-KW"/>
</dbReference>
<dbReference type="PANTHER" id="PTHR12110">
    <property type="entry name" value="HYDROXYPYRUVATE ISOMERASE"/>
    <property type="match status" value="1"/>
</dbReference>
<dbReference type="InterPro" id="IPR013022">
    <property type="entry name" value="Xyl_isomerase-like_TIM-brl"/>
</dbReference>
<dbReference type="RefSeq" id="WP_110842208.1">
    <property type="nucleotide sequence ID" value="NZ_QJVJ01000010.1"/>
</dbReference>
<evidence type="ECO:0000313" key="2">
    <source>
        <dbReference type="EMBL" id="PYI52137.1"/>
    </source>
</evidence>
<dbReference type="AlphaFoldDB" id="A0A2V5KMH0"/>
<keyword evidence="3" id="KW-1185">Reference proteome</keyword>
<keyword evidence="2" id="KW-0413">Isomerase</keyword>
<comment type="caution">
    <text evidence="2">The sequence shown here is derived from an EMBL/GenBank/DDBJ whole genome shotgun (WGS) entry which is preliminary data.</text>
</comment>
<dbReference type="EMBL" id="QJVJ01000010">
    <property type="protein sequence ID" value="PYI52137.1"/>
    <property type="molecule type" value="Genomic_DNA"/>
</dbReference>
<gene>
    <name evidence="2" type="ORF">DLM86_21920</name>
</gene>
<proteinExistence type="predicted"/>
<evidence type="ECO:0000313" key="3">
    <source>
        <dbReference type="Proteomes" id="UP000247476"/>
    </source>
</evidence>